<gene>
    <name evidence="1" type="ORF">UFOPK1433_00585</name>
</gene>
<evidence type="ECO:0000313" key="1">
    <source>
        <dbReference type="EMBL" id="CAB4542501.1"/>
    </source>
</evidence>
<sequence>MNRHHILWLQDVVAVKQFAGGRMAGNVNLGVTLVNHVGAQLGKPVDHAINRVFVTRNQRRSEDDGVTFADLHVVFQIRHP</sequence>
<reference evidence="1" key="1">
    <citation type="submission" date="2020-05" db="EMBL/GenBank/DDBJ databases">
        <authorList>
            <person name="Chiriac C."/>
            <person name="Salcher M."/>
            <person name="Ghai R."/>
            <person name="Kavagutti S V."/>
        </authorList>
    </citation>
    <scope>NUCLEOTIDE SEQUENCE</scope>
</reference>
<organism evidence="1">
    <name type="scientific">freshwater metagenome</name>
    <dbReference type="NCBI Taxonomy" id="449393"/>
    <lineage>
        <taxon>unclassified sequences</taxon>
        <taxon>metagenomes</taxon>
        <taxon>ecological metagenomes</taxon>
    </lineage>
</organism>
<dbReference type="EMBL" id="CAEZSN010000055">
    <property type="protein sequence ID" value="CAB4542501.1"/>
    <property type="molecule type" value="Genomic_DNA"/>
</dbReference>
<proteinExistence type="predicted"/>
<name>A0A6J6BTN4_9ZZZZ</name>
<protein>
    <submittedName>
        <fullName evidence="1">Unannotated protein</fullName>
    </submittedName>
</protein>
<dbReference type="AlphaFoldDB" id="A0A6J6BTN4"/>
<accession>A0A6J6BTN4</accession>